<dbReference type="KEGG" id="ngr:NAEGRDRAFT_52759"/>
<dbReference type="GO" id="GO:0008289">
    <property type="term" value="F:lipid binding"/>
    <property type="evidence" value="ECO:0007669"/>
    <property type="project" value="InterPro"/>
</dbReference>
<dbReference type="GeneID" id="8858632"/>
<evidence type="ECO:0000313" key="4">
    <source>
        <dbReference type="EMBL" id="EFC38865.1"/>
    </source>
</evidence>
<dbReference type="RefSeq" id="XP_002671609.1">
    <property type="nucleotide sequence ID" value="XM_002671563.1"/>
</dbReference>
<dbReference type="EMBL" id="GG738904">
    <property type="protein sequence ID" value="EFC38865.1"/>
    <property type="molecule type" value="Genomic_DNA"/>
</dbReference>
<dbReference type="SUPFAM" id="SSF48097">
    <property type="entry name" value="Regulator of G-protein signaling, RGS"/>
    <property type="match status" value="1"/>
</dbReference>
<accession>D2VW93</accession>
<evidence type="ECO:0000259" key="2">
    <source>
        <dbReference type="PROSITE" id="PS50132"/>
    </source>
</evidence>
<dbReference type="CDD" id="cd00177">
    <property type="entry name" value="START"/>
    <property type="match status" value="1"/>
</dbReference>
<proteinExistence type="predicted"/>
<organism evidence="5">
    <name type="scientific">Naegleria gruberi</name>
    <name type="common">Amoeba</name>
    <dbReference type="NCBI Taxonomy" id="5762"/>
    <lineage>
        <taxon>Eukaryota</taxon>
        <taxon>Discoba</taxon>
        <taxon>Heterolobosea</taxon>
        <taxon>Tetramitia</taxon>
        <taxon>Eutetramitia</taxon>
        <taxon>Vahlkampfiidae</taxon>
        <taxon>Naegleria</taxon>
    </lineage>
</organism>
<feature type="region of interest" description="Disordered" evidence="1">
    <location>
        <begin position="1"/>
        <end position="51"/>
    </location>
</feature>
<evidence type="ECO:0000256" key="1">
    <source>
        <dbReference type="SAM" id="MobiDB-lite"/>
    </source>
</evidence>
<dbReference type="InterPro" id="IPR016137">
    <property type="entry name" value="RGS"/>
</dbReference>
<dbReference type="Gene3D" id="1.10.167.10">
    <property type="entry name" value="Regulator of G-protein Signalling 4, domain 2"/>
    <property type="match status" value="1"/>
</dbReference>
<feature type="compositionally biased region" description="Low complexity" evidence="1">
    <location>
        <begin position="281"/>
        <end position="304"/>
    </location>
</feature>
<evidence type="ECO:0000259" key="3">
    <source>
        <dbReference type="PROSITE" id="PS50848"/>
    </source>
</evidence>
<dbReference type="GO" id="GO:0005737">
    <property type="term" value="C:cytoplasm"/>
    <property type="evidence" value="ECO:0007669"/>
    <property type="project" value="UniProtKB-ARBA"/>
</dbReference>
<feature type="region of interest" description="Disordered" evidence="1">
    <location>
        <begin position="271"/>
        <end position="304"/>
    </location>
</feature>
<dbReference type="VEuPathDB" id="AmoebaDB:NAEGRDRAFT_52759"/>
<evidence type="ECO:0000313" key="5">
    <source>
        <dbReference type="Proteomes" id="UP000006671"/>
    </source>
</evidence>
<feature type="domain" description="START" evidence="3">
    <location>
        <begin position="344"/>
        <end position="570"/>
    </location>
</feature>
<protein>
    <submittedName>
        <fullName evidence="4">Predicted protein</fullName>
    </submittedName>
</protein>
<dbReference type="SMART" id="SM00315">
    <property type="entry name" value="RGS"/>
    <property type="match status" value="1"/>
</dbReference>
<dbReference type="OrthoDB" id="196547at2759"/>
<keyword evidence="5" id="KW-1185">Reference proteome</keyword>
<dbReference type="AlphaFoldDB" id="D2VW93"/>
<dbReference type="Pfam" id="PF01852">
    <property type="entry name" value="START"/>
    <property type="match status" value="1"/>
</dbReference>
<dbReference type="PANTHER" id="PTHR19308">
    <property type="entry name" value="PHOSPHATIDYLCHOLINE TRANSFER PROTEIN"/>
    <property type="match status" value="1"/>
</dbReference>
<dbReference type="PROSITE" id="PS50132">
    <property type="entry name" value="RGS"/>
    <property type="match status" value="1"/>
</dbReference>
<dbReference type="Pfam" id="PF00615">
    <property type="entry name" value="RGS"/>
    <property type="match status" value="1"/>
</dbReference>
<dbReference type="InterPro" id="IPR002913">
    <property type="entry name" value="START_lipid-bd_dom"/>
</dbReference>
<name>D2VW93_NAEGR</name>
<sequence>MSASSSNHSKTSLKTTQSSSMRIIQPSSSSSSSHEDHQENKSVSSSAPLMSSSPNNSINSIVVTYKPVMCGGPYEMLVNIVLDRLKTFSIDLEKIMLLGGYDLKSCSTNNTTTTSNEFLKRELNLSSLEFLIRIAEFNKMKDPLTRFQQSQMIIDAFFREESDSQINLNNNIREIVIAKFYNYASEEFVDPNLFDNAKVDVSIQLKSDNFLRFTQSKQFTDHIISVVTECLESAKDLEGFYHYLDIYLSMIGEKKNARMQDSSARNFIVDEENQPSSPPLATTSDTSSQNSDSASATSSDVKSSSSGSAIVERFARALLFADTTRKIVKEEDFEMLKVIIQSNDENLWKCITSSKDKDSTCFASYKSDLGKLKLDKKKRTIQLFKETGILNATPEEVLTALIDSRYYSMVENQIISTDFLEFIEDDEEEDGLGVSYSRSVVKMPWPLSNREFILGSSVRREIGIDSTESDFLILRRGIENSKVPITKGCVRGRYIGGILIEKLSDIHTRYTAMAFIDLGGIVPLSLWNKLTSMRGNQSFLGLKKAIEMSREAAKKRVVNLINMTTESFVVPTNTNRIADTIKLYDRRMSRAASPERRTISNLYFDADEINFM</sequence>
<dbReference type="InterPro" id="IPR051213">
    <property type="entry name" value="START_lipid_transfer"/>
</dbReference>
<dbReference type="Proteomes" id="UP000006671">
    <property type="component" value="Unassembled WGS sequence"/>
</dbReference>
<feature type="compositionally biased region" description="Low complexity" evidence="1">
    <location>
        <begin position="9"/>
        <end position="32"/>
    </location>
</feature>
<dbReference type="InterPro" id="IPR044926">
    <property type="entry name" value="RGS_subdomain_2"/>
</dbReference>
<dbReference type="InParanoid" id="D2VW93"/>
<dbReference type="PANTHER" id="PTHR19308:SF14">
    <property type="entry name" value="START DOMAIN-CONTAINING PROTEIN"/>
    <property type="match status" value="1"/>
</dbReference>
<gene>
    <name evidence="4" type="ORF">NAEGRDRAFT_52759</name>
</gene>
<dbReference type="PROSITE" id="PS50848">
    <property type="entry name" value="START"/>
    <property type="match status" value="1"/>
</dbReference>
<dbReference type="SUPFAM" id="SSF55961">
    <property type="entry name" value="Bet v1-like"/>
    <property type="match status" value="1"/>
</dbReference>
<feature type="compositionally biased region" description="Low complexity" evidence="1">
    <location>
        <begin position="42"/>
        <end position="51"/>
    </location>
</feature>
<feature type="domain" description="RGS" evidence="2">
    <location>
        <begin position="117"/>
        <end position="223"/>
    </location>
</feature>
<dbReference type="InterPro" id="IPR023393">
    <property type="entry name" value="START-like_dom_sf"/>
</dbReference>
<reference evidence="4 5" key="1">
    <citation type="journal article" date="2010" name="Cell">
        <title>The genome of Naegleria gruberi illuminates early eukaryotic versatility.</title>
        <authorList>
            <person name="Fritz-Laylin L.K."/>
            <person name="Prochnik S.E."/>
            <person name="Ginger M.L."/>
            <person name="Dacks J.B."/>
            <person name="Carpenter M.L."/>
            <person name="Field M.C."/>
            <person name="Kuo A."/>
            <person name="Paredez A."/>
            <person name="Chapman J."/>
            <person name="Pham J."/>
            <person name="Shu S."/>
            <person name="Neupane R."/>
            <person name="Cipriano M."/>
            <person name="Mancuso J."/>
            <person name="Tu H."/>
            <person name="Salamov A."/>
            <person name="Lindquist E."/>
            <person name="Shapiro H."/>
            <person name="Lucas S."/>
            <person name="Grigoriev I.V."/>
            <person name="Cande W.Z."/>
            <person name="Fulton C."/>
            <person name="Rokhsar D.S."/>
            <person name="Dawson S.C."/>
        </authorList>
    </citation>
    <scope>NUCLEOTIDE SEQUENCE [LARGE SCALE GENOMIC DNA]</scope>
    <source>
        <strain evidence="4 5">NEG-M</strain>
    </source>
</reference>
<dbReference type="Gene3D" id="3.30.530.20">
    <property type="match status" value="1"/>
</dbReference>
<dbReference type="InterPro" id="IPR036305">
    <property type="entry name" value="RGS_sf"/>
</dbReference>